<evidence type="ECO:0000256" key="4">
    <source>
        <dbReference type="ARBA" id="ARBA00022833"/>
    </source>
</evidence>
<comment type="cofactor">
    <cofactor evidence="1 7">
        <name>Zn(2+)</name>
        <dbReference type="ChEBI" id="CHEBI:29105"/>
    </cofactor>
</comment>
<dbReference type="EMBL" id="CP021744">
    <property type="protein sequence ID" value="ARZ66446.1"/>
    <property type="molecule type" value="Genomic_DNA"/>
</dbReference>
<comment type="similarity">
    <text evidence="2 7">Belongs to the zinc-containing alcohol dehydrogenase family.</text>
</comment>
<dbReference type="Pfam" id="PF00107">
    <property type="entry name" value="ADH_zinc_N"/>
    <property type="match status" value="1"/>
</dbReference>
<dbReference type="InterPro" id="IPR020843">
    <property type="entry name" value="ER"/>
</dbReference>
<evidence type="ECO:0000256" key="2">
    <source>
        <dbReference type="ARBA" id="ARBA00008072"/>
    </source>
</evidence>
<evidence type="ECO:0000313" key="10">
    <source>
        <dbReference type="Proteomes" id="UP000195755"/>
    </source>
</evidence>
<dbReference type="KEGG" id="salj:SMD11_0780"/>
<keyword evidence="5" id="KW-0560">Oxidoreductase</keyword>
<evidence type="ECO:0000313" key="9">
    <source>
        <dbReference type="EMBL" id="ARZ66446.1"/>
    </source>
</evidence>
<dbReference type="PANTHER" id="PTHR42940">
    <property type="entry name" value="ALCOHOL DEHYDROGENASE 1-RELATED"/>
    <property type="match status" value="1"/>
</dbReference>
<keyword evidence="4 7" id="KW-0862">Zinc</keyword>
<accession>A0A1Z2KWP9</accession>
<gene>
    <name evidence="9" type="ORF">SMD11_0780</name>
</gene>
<dbReference type="Pfam" id="PF08240">
    <property type="entry name" value="ADH_N"/>
    <property type="match status" value="1"/>
</dbReference>
<name>A0A1Z2KWP9_9ACTN</name>
<dbReference type="PROSITE" id="PS00059">
    <property type="entry name" value="ADH_ZINC"/>
    <property type="match status" value="1"/>
</dbReference>
<feature type="domain" description="Enoyl reductase (ER)" evidence="8">
    <location>
        <begin position="5"/>
        <end position="328"/>
    </location>
</feature>
<organism evidence="9 10">
    <name type="scientific">Streptomyces albireticuli</name>
    <dbReference type="NCBI Taxonomy" id="1940"/>
    <lineage>
        <taxon>Bacteria</taxon>
        <taxon>Bacillati</taxon>
        <taxon>Actinomycetota</taxon>
        <taxon>Actinomycetes</taxon>
        <taxon>Kitasatosporales</taxon>
        <taxon>Streptomycetaceae</taxon>
        <taxon>Streptomyces</taxon>
    </lineage>
</organism>
<dbReference type="GO" id="GO:0008106">
    <property type="term" value="F:alcohol dehydrogenase (NADP+) activity"/>
    <property type="evidence" value="ECO:0007669"/>
    <property type="project" value="UniProtKB-EC"/>
</dbReference>
<dbReference type="PANTHER" id="PTHR42940:SF7">
    <property type="entry name" value="ALCOHOL DEHYDROGENASE-LIKE N-TERMINAL DOMAIN-CONTAINING PROTEIN"/>
    <property type="match status" value="1"/>
</dbReference>
<dbReference type="Gene3D" id="3.40.50.720">
    <property type="entry name" value="NAD(P)-binding Rossmann-like Domain"/>
    <property type="match status" value="1"/>
</dbReference>
<dbReference type="InterPro" id="IPR013149">
    <property type="entry name" value="ADH-like_C"/>
</dbReference>
<keyword evidence="3 7" id="KW-0479">Metal-binding</keyword>
<dbReference type="Gene3D" id="3.90.180.10">
    <property type="entry name" value="Medium-chain alcohol dehydrogenases, catalytic domain"/>
    <property type="match status" value="1"/>
</dbReference>
<reference evidence="9 10" key="1">
    <citation type="submission" date="2017-06" db="EMBL/GenBank/DDBJ databases">
        <title>Streptomyces albireticuli Genome sequencing and assembly.</title>
        <authorList>
            <person name="Wang Y."/>
            <person name="Du B."/>
            <person name="Ding Y."/>
            <person name="Liu H."/>
            <person name="Hou Q."/>
            <person name="Liu K."/>
            <person name="Yao L."/>
            <person name="Wang C."/>
        </authorList>
    </citation>
    <scope>NUCLEOTIDE SEQUENCE [LARGE SCALE GENOMIC DNA]</scope>
    <source>
        <strain evidence="9 10">MDJK11</strain>
    </source>
</reference>
<evidence type="ECO:0000259" key="8">
    <source>
        <dbReference type="SMART" id="SM00829"/>
    </source>
</evidence>
<dbReference type="InterPro" id="IPR013154">
    <property type="entry name" value="ADH-like_N"/>
</dbReference>
<dbReference type="FunFam" id="3.40.50.720:FF:000022">
    <property type="entry name" value="Cinnamyl alcohol dehydrogenase"/>
    <property type="match status" value="1"/>
</dbReference>
<dbReference type="GO" id="GO:0004022">
    <property type="term" value="F:alcohol dehydrogenase (NAD+) activity"/>
    <property type="evidence" value="ECO:0007669"/>
    <property type="project" value="TreeGrafter"/>
</dbReference>
<dbReference type="SMART" id="SM00829">
    <property type="entry name" value="PKS_ER"/>
    <property type="match status" value="1"/>
</dbReference>
<dbReference type="AlphaFoldDB" id="A0A1Z2KWP9"/>
<evidence type="ECO:0000256" key="3">
    <source>
        <dbReference type="ARBA" id="ARBA00022723"/>
    </source>
</evidence>
<dbReference type="SUPFAM" id="SSF51735">
    <property type="entry name" value="NAD(P)-binding Rossmann-fold domains"/>
    <property type="match status" value="1"/>
</dbReference>
<comment type="catalytic activity">
    <reaction evidence="6">
        <text>a primary alcohol + NADP(+) = an aldehyde + NADPH + H(+)</text>
        <dbReference type="Rhea" id="RHEA:15937"/>
        <dbReference type="ChEBI" id="CHEBI:15378"/>
        <dbReference type="ChEBI" id="CHEBI:15734"/>
        <dbReference type="ChEBI" id="CHEBI:17478"/>
        <dbReference type="ChEBI" id="CHEBI:57783"/>
        <dbReference type="ChEBI" id="CHEBI:58349"/>
        <dbReference type="EC" id="1.1.1.2"/>
    </reaction>
</comment>
<evidence type="ECO:0000256" key="6">
    <source>
        <dbReference type="ARBA" id="ARBA00048262"/>
    </source>
</evidence>
<evidence type="ECO:0000256" key="1">
    <source>
        <dbReference type="ARBA" id="ARBA00001947"/>
    </source>
</evidence>
<evidence type="ECO:0000256" key="7">
    <source>
        <dbReference type="RuleBase" id="RU361277"/>
    </source>
</evidence>
<dbReference type="SUPFAM" id="SSF50129">
    <property type="entry name" value="GroES-like"/>
    <property type="match status" value="1"/>
</dbReference>
<dbReference type="InterPro" id="IPR036291">
    <property type="entry name" value="NAD(P)-bd_dom_sf"/>
</dbReference>
<evidence type="ECO:0000256" key="5">
    <source>
        <dbReference type="ARBA" id="ARBA00023002"/>
    </source>
</evidence>
<dbReference type="InterPro" id="IPR002328">
    <property type="entry name" value="ADH_Zn_CS"/>
</dbReference>
<dbReference type="GO" id="GO:0005737">
    <property type="term" value="C:cytoplasm"/>
    <property type="evidence" value="ECO:0007669"/>
    <property type="project" value="TreeGrafter"/>
</dbReference>
<dbReference type="InterPro" id="IPR011032">
    <property type="entry name" value="GroES-like_sf"/>
</dbReference>
<protein>
    <recommendedName>
        <fullName evidence="8">Enoyl reductase (ER) domain-containing protein</fullName>
    </recommendedName>
</protein>
<proteinExistence type="inferred from homology"/>
<sequence>MKAPETTLSLEERETPEPGAGEVLVRVTACGMCFSEVNLVHGHYPFARYPTVPGHEITGVVERLGPGVTWPEPGTPVGAQFLHSSCGHCSACARGEPILCPGKKVTGIATDGGYAEYFLAREGFVSPLPDGLDPVAAAPLMCAGVTAFNGLRRAGARPGQRVAVVGIGGVGGMVVRLAVAMGARVAALARSRDSEGQARGMGAELFVATEEQDPAEALKAWGGGADLVVNAAPSTDAALAAFGGLAPDGTLLLLGYGPEPLAVPTQPLIMNRLRVMGSPSGSPHDLRDALDFAAAHGILPTVTPIALDDAPGVLTAMADGTSRGRSVIVYG</sequence>
<dbReference type="Proteomes" id="UP000195755">
    <property type="component" value="Chromosome"/>
</dbReference>
<dbReference type="GO" id="GO:0008270">
    <property type="term" value="F:zinc ion binding"/>
    <property type="evidence" value="ECO:0007669"/>
    <property type="project" value="InterPro"/>
</dbReference>